<feature type="non-terminal residue" evidence="1">
    <location>
        <position position="204"/>
    </location>
</feature>
<name>A0AAD7DTH4_MYCRO</name>
<reference evidence="1" key="1">
    <citation type="submission" date="2023-03" db="EMBL/GenBank/DDBJ databases">
        <title>Massive genome expansion in bonnet fungi (Mycena s.s.) driven by repeated elements and novel gene families across ecological guilds.</title>
        <authorList>
            <consortium name="Lawrence Berkeley National Laboratory"/>
            <person name="Harder C.B."/>
            <person name="Miyauchi S."/>
            <person name="Viragh M."/>
            <person name="Kuo A."/>
            <person name="Thoen E."/>
            <person name="Andreopoulos B."/>
            <person name="Lu D."/>
            <person name="Skrede I."/>
            <person name="Drula E."/>
            <person name="Henrissat B."/>
            <person name="Morin E."/>
            <person name="Kohler A."/>
            <person name="Barry K."/>
            <person name="LaButti K."/>
            <person name="Morin E."/>
            <person name="Salamov A."/>
            <person name="Lipzen A."/>
            <person name="Mereny Z."/>
            <person name="Hegedus B."/>
            <person name="Baldrian P."/>
            <person name="Stursova M."/>
            <person name="Weitz H."/>
            <person name="Taylor A."/>
            <person name="Grigoriev I.V."/>
            <person name="Nagy L.G."/>
            <person name="Martin F."/>
            <person name="Kauserud H."/>
        </authorList>
    </citation>
    <scope>NUCLEOTIDE SEQUENCE</scope>
    <source>
        <strain evidence="1">CBHHK067</strain>
    </source>
</reference>
<dbReference type="Proteomes" id="UP001221757">
    <property type="component" value="Unassembled WGS sequence"/>
</dbReference>
<protein>
    <submittedName>
        <fullName evidence="1">Uncharacterized protein</fullName>
    </submittedName>
</protein>
<proteinExistence type="predicted"/>
<dbReference type="EMBL" id="JARKIE010000023">
    <property type="protein sequence ID" value="KAJ7699345.1"/>
    <property type="molecule type" value="Genomic_DNA"/>
</dbReference>
<comment type="caution">
    <text evidence="1">The sequence shown here is derived from an EMBL/GenBank/DDBJ whole genome shotgun (WGS) entry which is preliminary data.</text>
</comment>
<accession>A0AAD7DTH4</accession>
<evidence type="ECO:0000313" key="2">
    <source>
        <dbReference type="Proteomes" id="UP001221757"/>
    </source>
</evidence>
<organism evidence="1 2">
    <name type="scientific">Mycena rosella</name>
    <name type="common">Pink bonnet</name>
    <name type="synonym">Agaricus rosellus</name>
    <dbReference type="NCBI Taxonomy" id="1033263"/>
    <lineage>
        <taxon>Eukaryota</taxon>
        <taxon>Fungi</taxon>
        <taxon>Dikarya</taxon>
        <taxon>Basidiomycota</taxon>
        <taxon>Agaricomycotina</taxon>
        <taxon>Agaricomycetes</taxon>
        <taxon>Agaricomycetidae</taxon>
        <taxon>Agaricales</taxon>
        <taxon>Marasmiineae</taxon>
        <taxon>Mycenaceae</taxon>
        <taxon>Mycena</taxon>
    </lineage>
</organism>
<sequence length="204" mass="22553">MAADKDSARAFLQKARLDVEAFLNAPTTILPEFPSTMAELHLDKIETPADKSTTLEISGVLGKMYMMGVLADILTTLFAEDGGVVGSASWIRDVLISESTRAAIATRFNWSSPKIEKAQIIYHMMAGLHDSETIGSGEEDLERWAGEFFRQLARVANRARQPDAKGAYVLSPALIHVANDLRNDKRPLAVVHLEEFLRRQRGGE</sequence>
<gene>
    <name evidence="1" type="ORF">B0H17DRAFT_1177134</name>
</gene>
<keyword evidence="2" id="KW-1185">Reference proteome</keyword>
<dbReference type="AlphaFoldDB" id="A0AAD7DTH4"/>
<evidence type="ECO:0000313" key="1">
    <source>
        <dbReference type="EMBL" id="KAJ7699345.1"/>
    </source>
</evidence>